<dbReference type="Gene3D" id="3.40.50.300">
    <property type="entry name" value="P-loop containing nucleotide triphosphate hydrolases"/>
    <property type="match status" value="1"/>
</dbReference>
<keyword evidence="2" id="KW-0547">Nucleotide-binding</keyword>
<gene>
    <name evidence="2" type="ORF">E2B99_13630</name>
</gene>
<dbReference type="GO" id="GO:0005524">
    <property type="term" value="F:ATP binding"/>
    <property type="evidence" value="ECO:0007669"/>
    <property type="project" value="UniProtKB-KW"/>
</dbReference>
<comment type="caution">
    <text evidence="2">The sequence shown here is derived from an EMBL/GenBank/DDBJ whole genome shotgun (WGS) entry which is preliminary data.</text>
</comment>
<protein>
    <submittedName>
        <fullName evidence="2">ATP-binding protein</fullName>
    </submittedName>
</protein>
<dbReference type="OrthoDB" id="5956003at2"/>
<dbReference type="InterPro" id="IPR027417">
    <property type="entry name" value="P-loop_NTPase"/>
</dbReference>
<dbReference type="CDD" id="cd00009">
    <property type="entry name" value="AAA"/>
    <property type="match status" value="1"/>
</dbReference>
<evidence type="ECO:0000259" key="1">
    <source>
        <dbReference type="Pfam" id="PF01695"/>
    </source>
</evidence>
<sequence>MNTMIDLTELTQKQTRPINCHEHGQQLETGYMGRWFGCPVCADIASKKQQEAEKLEQQREFFAAMNLPELFKNSGLAGYKITDARQQPVIARLREYVEEIKTGSSKNLILAGATGTGKTHLACAILRNIAHFNIRCRYVFSADFSAQIRASWDAKTRTKFESEVIDYFGSVPVLLIDDFGVNDLLKSDIWSALFDQRYRENKPTIITTNLDEVELVKMIGDRAADRVLPKSLWANCVWGSYRRVSSSMERI</sequence>
<evidence type="ECO:0000313" key="3">
    <source>
        <dbReference type="Proteomes" id="UP000297834"/>
    </source>
</evidence>
<dbReference type="PANTHER" id="PTHR30050">
    <property type="entry name" value="CHROMOSOMAL REPLICATION INITIATOR PROTEIN DNAA"/>
    <property type="match status" value="1"/>
</dbReference>
<dbReference type="PANTHER" id="PTHR30050:SF4">
    <property type="entry name" value="ATP-BINDING PROTEIN RV3427C IN INSERTION SEQUENCE-RELATED"/>
    <property type="match status" value="1"/>
</dbReference>
<accession>A0A4Y7X927</accession>
<dbReference type="InterPro" id="IPR002611">
    <property type="entry name" value="IstB_ATP-bd"/>
</dbReference>
<dbReference type="GO" id="GO:0006260">
    <property type="term" value="P:DNA replication"/>
    <property type="evidence" value="ECO:0007669"/>
    <property type="project" value="TreeGrafter"/>
</dbReference>
<evidence type="ECO:0000313" key="2">
    <source>
        <dbReference type="EMBL" id="TEU23353.1"/>
    </source>
</evidence>
<dbReference type="RefSeq" id="WP_134245770.1">
    <property type="nucleotide sequence ID" value="NZ_SNTY01000085.1"/>
</dbReference>
<dbReference type="SUPFAM" id="SSF52540">
    <property type="entry name" value="P-loop containing nucleoside triphosphate hydrolases"/>
    <property type="match status" value="1"/>
</dbReference>
<dbReference type="EMBL" id="SNTY01000085">
    <property type="protein sequence ID" value="TEU23353.1"/>
    <property type="molecule type" value="Genomic_DNA"/>
</dbReference>
<dbReference type="Pfam" id="PF01695">
    <property type="entry name" value="IstB_IS21"/>
    <property type="match status" value="1"/>
</dbReference>
<dbReference type="Proteomes" id="UP000297834">
    <property type="component" value="Unassembled WGS sequence"/>
</dbReference>
<proteinExistence type="predicted"/>
<dbReference type="AlphaFoldDB" id="A0A4Y7X927"/>
<feature type="domain" description="IstB-like ATP-binding" evidence="1">
    <location>
        <begin position="56"/>
        <end position="223"/>
    </location>
</feature>
<organism evidence="2 3">
    <name type="scientific">Alkanindiges illinoisensis</name>
    <dbReference type="NCBI Taxonomy" id="197183"/>
    <lineage>
        <taxon>Bacteria</taxon>
        <taxon>Pseudomonadati</taxon>
        <taxon>Pseudomonadota</taxon>
        <taxon>Gammaproteobacteria</taxon>
        <taxon>Moraxellales</taxon>
        <taxon>Moraxellaceae</taxon>
        <taxon>Alkanindiges</taxon>
    </lineage>
</organism>
<reference evidence="2 3" key="1">
    <citation type="submission" date="2019-03" db="EMBL/GenBank/DDBJ databases">
        <title>Alkanindiges illinoisensis: a potential pathogenic isolated from ascites of a gastric cancer patient with abdominal metastasis.</title>
        <authorList>
            <person name="Hu X."/>
            <person name="Yang B."/>
            <person name="Yan X."/>
            <person name="Lin L."/>
            <person name="Zhao H."/>
            <person name="Zhou F."/>
            <person name="Su B."/>
            <person name="Chen J."/>
            <person name="Rui Y."/>
            <person name="Wang Q."/>
            <person name="Zheng L."/>
        </authorList>
    </citation>
    <scope>NUCLEOTIDE SEQUENCE [LARGE SCALE GENOMIC DNA]</scope>
    <source>
        <strain evidence="2 3">NFYY 23406</strain>
    </source>
</reference>
<name>A0A4Y7X927_9GAMM</name>
<keyword evidence="2" id="KW-0067">ATP-binding</keyword>
<keyword evidence="3" id="KW-1185">Reference proteome</keyword>